<keyword evidence="1" id="KW-1133">Transmembrane helix</keyword>
<evidence type="ECO:0000313" key="3">
    <source>
        <dbReference type="EMBL" id="SHL67687.1"/>
    </source>
</evidence>
<gene>
    <name evidence="2" type="ORF">HCU01_41060</name>
    <name evidence="3" type="ORF">SAMN05660971_01129</name>
</gene>
<evidence type="ECO:0000313" key="2">
    <source>
        <dbReference type="EMBL" id="GEN26157.1"/>
    </source>
</evidence>
<sequence length="138" mass="14836">MNELQHTQAGIAADLLAQGRLAAYSSLLATAGALFGLIISHHTPGIVAIAMAVAALLGLVQLYLAARTDFDRALFERLARGLHPETMDSILVDLRLANRPAANRSLVERTRGSRRLLRLQCAVTLLQYLLIIGGVLLA</sequence>
<evidence type="ECO:0008006" key="6">
    <source>
        <dbReference type="Google" id="ProtNLM"/>
    </source>
</evidence>
<keyword evidence="1" id="KW-0812">Transmembrane</keyword>
<organism evidence="3 4">
    <name type="scientific">Halomonas cupida</name>
    <dbReference type="NCBI Taxonomy" id="44933"/>
    <lineage>
        <taxon>Bacteria</taxon>
        <taxon>Pseudomonadati</taxon>
        <taxon>Pseudomonadota</taxon>
        <taxon>Gammaproteobacteria</taxon>
        <taxon>Oceanospirillales</taxon>
        <taxon>Halomonadaceae</taxon>
        <taxon>Halomonas</taxon>
    </lineage>
</organism>
<evidence type="ECO:0000313" key="5">
    <source>
        <dbReference type="Proteomes" id="UP000321726"/>
    </source>
</evidence>
<dbReference type="Proteomes" id="UP000321726">
    <property type="component" value="Unassembled WGS sequence"/>
</dbReference>
<name>A0A1M7CKI9_9GAMM</name>
<reference evidence="2 5" key="2">
    <citation type="submission" date="2019-07" db="EMBL/GenBank/DDBJ databases">
        <title>Whole genome shotgun sequence of Halomonas cupida NBRC 102219.</title>
        <authorList>
            <person name="Hosoyama A."/>
            <person name="Uohara A."/>
            <person name="Ohji S."/>
            <person name="Ichikawa N."/>
        </authorList>
    </citation>
    <scope>NUCLEOTIDE SEQUENCE [LARGE SCALE GENOMIC DNA]</scope>
    <source>
        <strain evidence="2 5">NBRC 102219</strain>
    </source>
</reference>
<dbReference type="AlphaFoldDB" id="A0A1M7CKI9"/>
<reference evidence="3 4" key="1">
    <citation type="submission" date="2016-11" db="EMBL/GenBank/DDBJ databases">
        <authorList>
            <person name="Jaros S."/>
            <person name="Januszkiewicz K."/>
            <person name="Wedrychowicz H."/>
        </authorList>
    </citation>
    <scope>NUCLEOTIDE SEQUENCE [LARGE SCALE GENOMIC DNA]</scope>
    <source>
        <strain evidence="3 4">DSM 4740</strain>
    </source>
</reference>
<dbReference type="Proteomes" id="UP000184123">
    <property type="component" value="Unassembled WGS sequence"/>
</dbReference>
<keyword evidence="1" id="KW-0472">Membrane</keyword>
<feature type="transmembrane region" description="Helical" evidence="1">
    <location>
        <begin position="21"/>
        <end position="39"/>
    </location>
</feature>
<feature type="transmembrane region" description="Helical" evidence="1">
    <location>
        <begin position="116"/>
        <end position="137"/>
    </location>
</feature>
<evidence type="ECO:0000256" key="1">
    <source>
        <dbReference type="SAM" id="Phobius"/>
    </source>
</evidence>
<keyword evidence="5" id="KW-1185">Reference proteome</keyword>
<evidence type="ECO:0000313" key="4">
    <source>
        <dbReference type="Proteomes" id="UP000184123"/>
    </source>
</evidence>
<dbReference type="RefSeq" id="WP_073434032.1">
    <property type="nucleotide sequence ID" value="NZ_BJXU01000190.1"/>
</dbReference>
<proteinExistence type="predicted"/>
<dbReference type="EMBL" id="FRCA01000002">
    <property type="protein sequence ID" value="SHL67687.1"/>
    <property type="molecule type" value="Genomic_DNA"/>
</dbReference>
<dbReference type="OrthoDB" id="7067171at2"/>
<accession>A0A1M7CKI9</accession>
<protein>
    <recommendedName>
        <fullName evidence="6">Integral membrane plasmid transfer protein</fullName>
    </recommendedName>
</protein>
<dbReference type="EMBL" id="BJXU01000190">
    <property type="protein sequence ID" value="GEN26157.1"/>
    <property type="molecule type" value="Genomic_DNA"/>
</dbReference>
<feature type="transmembrane region" description="Helical" evidence="1">
    <location>
        <begin position="45"/>
        <end position="66"/>
    </location>
</feature>
<dbReference type="STRING" id="44933.SAMN05660971_01129"/>